<evidence type="ECO:0000313" key="1">
    <source>
        <dbReference type="EMBL" id="KAF7838855.1"/>
    </source>
</evidence>
<sequence length="46" mass="4745">MKAKAMYASSMAEIFFVPPLPKQNDEGGIVSVAVPFNSTAKGGSGI</sequence>
<proteinExistence type="predicted"/>
<accession>A0A834X6I5</accession>
<dbReference type="EMBL" id="JAAIUW010000003">
    <property type="protein sequence ID" value="KAF7838855.1"/>
    <property type="molecule type" value="Genomic_DNA"/>
</dbReference>
<name>A0A834X6I5_9FABA</name>
<dbReference type="AlphaFoldDB" id="A0A834X6I5"/>
<evidence type="ECO:0000313" key="2">
    <source>
        <dbReference type="Proteomes" id="UP000634136"/>
    </source>
</evidence>
<gene>
    <name evidence="1" type="ORF">G2W53_007337</name>
</gene>
<organism evidence="1 2">
    <name type="scientific">Senna tora</name>
    <dbReference type="NCBI Taxonomy" id="362788"/>
    <lineage>
        <taxon>Eukaryota</taxon>
        <taxon>Viridiplantae</taxon>
        <taxon>Streptophyta</taxon>
        <taxon>Embryophyta</taxon>
        <taxon>Tracheophyta</taxon>
        <taxon>Spermatophyta</taxon>
        <taxon>Magnoliopsida</taxon>
        <taxon>eudicotyledons</taxon>
        <taxon>Gunneridae</taxon>
        <taxon>Pentapetalae</taxon>
        <taxon>rosids</taxon>
        <taxon>fabids</taxon>
        <taxon>Fabales</taxon>
        <taxon>Fabaceae</taxon>
        <taxon>Caesalpinioideae</taxon>
        <taxon>Cassia clade</taxon>
        <taxon>Senna</taxon>
    </lineage>
</organism>
<keyword evidence="2" id="KW-1185">Reference proteome</keyword>
<dbReference type="Proteomes" id="UP000634136">
    <property type="component" value="Unassembled WGS sequence"/>
</dbReference>
<protein>
    <submittedName>
        <fullName evidence="1">Uncharacterized protein</fullName>
    </submittedName>
</protein>
<comment type="caution">
    <text evidence="1">The sequence shown here is derived from an EMBL/GenBank/DDBJ whole genome shotgun (WGS) entry which is preliminary data.</text>
</comment>
<reference evidence="1" key="1">
    <citation type="submission" date="2020-09" db="EMBL/GenBank/DDBJ databases">
        <title>Genome-Enabled Discovery of Anthraquinone Biosynthesis in Senna tora.</title>
        <authorList>
            <person name="Kang S.-H."/>
            <person name="Pandey R.P."/>
            <person name="Lee C.-M."/>
            <person name="Sim J.-S."/>
            <person name="Jeong J.-T."/>
            <person name="Choi B.-S."/>
            <person name="Jung M."/>
            <person name="Ginzburg D."/>
            <person name="Zhao K."/>
            <person name="Won S.Y."/>
            <person name="Oh T.-J."/>
            <person name="Yu Y."/>
            <person name="Kim N.-H."/>
            <person name="Lee O.R."/>
            <person name="Lee T.-H."/>
            <person name="Bashyal P."/>
            <person name="Kim T.-S."/>
            <person name="Lee W.-H."/>
            <person name="Kawkins C."/>
            <person name="Kim C.-K."/>
            <person name="Kim J.S."/>
            <person name="Ahn B.O."/>
            <person name="Rhee S.Y."/>
            <person name="Sohng J.K."/>
        </authorList>
    </citation>
    <scope>NUCLEOTIDE SEQUENCE</scope>
    <source>
        <tissue evidence="1">Leaf</tissue>
    </source>
</reference>